<dbReference type="EMBL" id="JBHSNO010000003">
    <property type="protein sequence ID" value="MFC5588058.1"/>
    <property type="molecule type" value="Genomic_DNA"/>
</dbReference>
<feature type="transmembrane region" description="Helical" evidence="1">
    <location>
        <begin position="103"/>
        <end position="128"/>
    </location>
</feature>
<dbReference type="Proteomes" id="UP001596109">
    <property type="component" value="Unassembled WGS sequence"/>
</dbReference>
<proteinExistence type="predicted"/>
<protein>
    <submittedName>
        <fullName evidence="3">DUF4064 domain-containing protein</fullName>
    </submittedName>
</protein>
<comment type="caution">
    <text evidence="3">The sequence shown here is derived from an EMBL/GenBank/DDBJ whole genome shotgun (WGS) entry which is preliminary data.</text>
</comment>
<name>A0ABW0THE6_9BACL</name>
<evidence type="ECO:0000259" key="2">
    <source>
        <dbReference type="Pfam" id="PF13273"/>
    </source>
</evidence>
<sequence length="157" mass="17543">MINRTAEKVLSIISAVFTVLGIISTVVMMIFYNFLKSDPMIQKEFEAEMLADPTINPEDLEWIYGMFNFLGGLIWLFVILLIISLILNIIGIVNIWKNKNPKLAGIMFIIAGVLAGIINLTSILLYIAGILCFTKKPPQTNEQMYVDDGNGGTMRPL</sequence>
<evidence type="ECO:0000256" key="1">
    <source>
        <dbReference type="SAM" id="Phobius"/>
    </source>
</evidence>
<evidence type="ECO:0000313" key="4">
    <source>
        <dbReference type="Proteomes" id="UP001596109"/>
    </source>
</evidence>
<dbReference type="RefSeq" id="WP_381431024.1">
    <property type="nucleotide sequence ID" value="NZ_JBHSNO010000003.1"/>
</dbReference>
<evidence type="ECO:0000313" key="3">
    <source>
        <dbReference type="EMBL" id="MFC5588058.1"/>
    </source>
</evidence>
<dbReference type="Pfam" id="PF13273">
    <property type="entry name" value="DUF4064"/>
    <property type="match status" value="1"/>
</dbReference>
<feature type="domain" description="DUF4064" evidence="2">
    <location>
        <begin position="3"/>
        <end position="117"/>
    </location>
</feature>
<feature type="transmembrane region" description="Helical" evidence="1">
    <location>
        <begin position="12"/>
        <end position="35"/>
    </location>
</feature>
<reference evidence="4" key="1">
    <citation type="journal article" date="2019" name="Int. J. Syst. Evol. Microbiol.">
        <title>The Global Catalogue of Microorganisms (GCM) 10K type strain sequencing project: providing services to taxonomists for standard genome sequencing and annotation.</title>
        <authorList>
            <consortium name="The Broad Institute Genomics Platform"/>
            <consortium name="The Broad Institute Genome Sequencing Center for Infectious Disease"/>
            <person name="Wu L."/>
            <person name="Ma J."/>
        </authorList>
    </citation>
    <scope>NUCLEOTIDE SEQUENCE [LARGE SCALE GENOMIC DNA]</scope>
    <source>
        <strain evidence="4">CGMCC 4.1434</strain>
    </source>
</reference>
<keyword evidence="1" id="KW-0812">Transmembrane</keyword>
<organism evidence="3 4">
    <name type="scientific">Sporosarcina soli</name>
    <dbReference type="NCBI Taxonomy" id="334736"/>
    <lineage>
        <taxon>Bacteria</taxon>
        <taxon>Bacillati</taxon>
        <taxon>Bacillota</taxon>
        <taxon>Bacilli</taxon>
        <taxon>Bacillales</taxon>
        <taxon>Caryophanaceae</taxon>
        <taxon>Sporosarcina</taxon>
    </lineage>
</organism>
<keyword evidence="1" id="KW-0472">Membrane</keyword>
<keyword evidence="1" id="KW-1133">Transmembrane helix</keyword>
<keyword evidence="4" id="KW-1185">Reference proteome</keyword>
<feature type="transmembrane region" description="Helical" evidence="1">
    <location>
        <begin position="73"/>
        <end position="96"/>
    </location>
</feature>
<accession>A0ABW0THE6</accession>
<gene>
    <name evidence="3" type="ORF">ACFPRA_04015</name>
</gene>
<dbReference type="InterPro" id="IPR025273">
    <property type="entry name" value="DUF4064"/>
</dbReference>